<keyword evidence="9" id="KW-1185">Reference proteome</keyword>
<organism evidence="8 9">
    <name type="scientific">Remersonia thermophila</name>
    <dbReference type="NCBI Taxonomy" id="72144"/>
    <lineage>
        <taxon>Eukaryota</taxon>
        <taxon>Fungi</taxon>
        <taxon>Dikarya</taxon>
        <taxon>Ascomycota</taxon>
        <taxon>Pezizomycotina</taxon>
        <taxon>Sordariomycetes</taxon>
        <taxon>Sordariomycetidae</taxon>
        <taxon>Sordariales</taxon>
        <taxon>Sordariales incertae sedis</taxon>
        <taxon>Remersonia</taxon>
    </lineage>
</organism>
<comment type="subcellular location">
    <subcellularLocation>
        <location evidence="1">Membrane</location>
        <topology evidence="1">Multi-pass membrane protein</topology>
    </subcellularLocation>
</comment>
<evidence type="ECO:0000256" key="5">
    <source>
        <dbReference type="ARBA" id="ARBA00038359"/>
    </source>
</evidence>
<dbReference type="PANTHER" id="PTHR33048">
    <property type="entry name" value="PTH11-LIKE INTEGRAL MEMBRANE PROTEIN (AFU_ORTHOLOGUE AFUA_5G11245)"/>
    <property type="match status" value="1"/>
</dbReference>
<dbReference type="Pfam" id="PF20684">
    <property type="entry name" value="Fung_rhodopsin"/>
    <property type="match status" value="1"/>
</dbReference>
<gene>
    <name evidence="8" type="ORF">VTJ83DRAFT_6995</name>
</gene>
<feature type="transmembrane region" description="Helical" evidence="6">
    <location>
        <begin position="94"/>
        <end position="114"/>
    </location>
</feature>
<evidence type="ECO:0000256" key="6">
    <source>
        <dbReference type="SAM" id="Phobius"/>
    </source>
</evidence>
<evidence type="ECO:0000256" key="2">
    <source>
        <dbReference type="ARBA" id="ARBA00022692"/>
    </source>
</evidence>
<keyword evidence="3 6" id="KW-1133">Transmembrane helix</keyword>
<proteinExistence type="inferred from homology"/>
<comment type="similarity">
    <text evidence="5">Belongs to the SAT4 family.</text>
</comment>
<reference evidence="8 9" key="1">
    <citation type="journal article" date="2024" name="Commun. Biol.">
        <title>Comparative genomic analysis of thermophilic fungi reveals convergent evolutionary adaptations and gene losses.</title>
        <authorList>
            <person name="Steindorff A.S."/>
            <person name="Aguilar-Pontes M.V."/>
            <person name="Robinson A.J."/>
            <person name="Andreopoulos B."/>
            <person name="LaButti K."/>
            <person name="Kuo A."/>
            <person name="Mondo S."/>
            <person name="Riley R."/>
            <person name="Otillar R."/>
            <person name="Haridas S."/>
            <person name="Lipzen A."/>
            <person name="Grimwood J."/>
            <person name="Schmutz J."/>
            <person name="Clum A."/>
            <person name="Reid I.D."/>
            <person name="Moisan M.C."/>
            <person name="Butler G."/>
            <person name="Nguyen T.T.M."/>
            <person name="Dewar K."/>
            <person name="Conant G."/>
            <person name="Drula E."/>
            <person name="Henrissat B."/>
            <person name="Hansel C."/>
            <person name="Singer S."/>
            <person name="Hutchinson M.I."/>
            <person name="de Vries R.P."/>
            <person name="Natvig D.O."/>
            <person name="Powell A.J."/>
            <person name="Tsang A."/>
            <person name="Grigoriev I.V."/>
        </authorList>
    </citation>
    <scope>NUCLEOTIDE SEQUENCE [LARGE SCALE GENOMIC DNA]</scope>
    <source>
        <strain evidence="8 9">ATCC 22073</strain>
    </source>
</reference>
<dbReference type="Proteomes" id="UP001600064">
    <property type="component" value="Unassembled WGS sequence"/>
</dbReference>
<protein>
    <recommendedName>
        <fullName evidence="7">Rhodopsin domain-containing protein</fullName>
    </recommendedName>
</protein>
<feature type="transmembrane region" description="Helical" evidence="6">
    <location>
        <begin position="134"/>
        <end position="155"/>
    </location>
</feature>
<dbReference type="RefSeq" id="XP_070863212.1">
    <property type="nucleotide sequence ID" value="XM_071013767.1"/>
</dbReference>
<dbReference type="EMBL" id="JAZGUE010000007">
    <property type="protein sequence ID" value="KAL2264485.1"/>
    <property type="molecule type" value="Genomic_DNA"/>
</dbReference>
<evidence type="ECO:0000313" key="9">
    <source>
        <dbReference type="Proteomes" id="UP001600064"/>
    </source>
</evidence>
<evidence type="ECO:0000259" key="7">
    <source>
        <dbReference type="Pfam" id="PF20684"/>
    </source>
</evidence>
<keyword evidence="2 6" id="KW-0812">Transmembrane</keyword>
<evidence type="ECO:0000256" key="4">
    <source>
        <dbReference type="ARBA" id="ARBA00023136"/>
    </source>
</evidence>
<feature type="transmembrane region" description="Helical" evidence="6">
    <location>
        <begin position="217"/>
        <end position="235"/>
    </location>
</feature>
<feature type="transmembrane region" description="Helical" evidence="6">
    <location>
        <begin position="186"/>
        <end position="205"/>
    </location>
</feature>
<name>A0ABR4D2C5_9PEZI</name>
<feature type="transmembrane region" description="Helical" evidence="6">
    <location>
        <begin position="26"/>
        <end position="47"/>
    </location>
</feature>
<keyword evidence="4 6" id="KW-0472">Membrane</keyword>
<evidence type="ECO:0000256" key="1">
    <source>
        <dbReference type="ARBA" id="ARBA00004141"/>
    </source>
</evidence>
<evidence type="ECO:0000256" key="3">
    <source>
        <dbReference type="ARBA" id="ARBA00022989"/>
    </source>
</evidence>
<sequence length="345" mass="37851">MLVPRDSTVPGDDGLSHEDLGPLLDGVFWTLTALAFVFLGLRLYCKLSRGCSLWWDDHFLIAAWLSLAVSAATTSVCVSLDYGKNVWDMDPRNFPKMPFIAVFAGFFSVLAAAWSKTSFGLTLARVCHGWIRALVWFIILTVNAILGTAMLTMWIKCRPIEKIWDDSVEGWCMDPHKIVVLYQWSAGWSGFSDVILAMVPWSLIFAIRKTLSIKERVGVAVAMSMGIVAGVASFVKMAMLPKLTGSAVDSVSVAIWGSAEGSITIMAASIPVLRAFFQDKRGRGEAKSAIPEDTVKLEALPTRTNSTRVSGTYSMSSGRSSPLSFTRCPHWRSDPGQCPECCNFK</sequence>
<dbReference type="GeneID" id="98128411"/>
<feature type="domain" description="Rhodopsin" evidence="7">
    <location>
        <begin position="41"/>
        <end position="278"/>
    </location>
</feature>
<dbReference type="InterPro" id="IPR052337">
    <property type="entry name" value="SAT4-like"/>
</dbReference>
<feature type="transmembrane region" description="Helical" evidence="6">
    <location>
        <begin position="255"/>
        <end position="277"/>
    </location>
</feature>
<dbReference type="PANTHER" id="PTHR33048:SF42">
    <property type="entry name" value="INTEGRAL MEMBRANE PROTEIN"/>
    <property type="match status" value="1"/>
</dbReference>
<dbReference type="InterPro" id="IPR049326">
    <property type="entry name" value="Rhodopsin_dom_fungi"/>
</dbReference>
<comment type="caution">
    <text evidence="8">The sequence shown here is derived from an EMBL/GenBank/DDBJ whole genome shotgun (WGS) entry which is preliminary data.</text>
</comment>
<accession>A0ABR4D2C5</accession>
<evidence type="ECO:0000313" key="8">
    <source>
        <dbReference type="EMBL" id="KAL2264485.1"/>
    </source>
</evidence>
<feature type="transmembrane region" description="Helical" evidence="6">
    <location>
        <begin position="59"/>
        <end position="82"/>
    </location>
</feature>